<dbReference type="GO" id="GO:0005829">
    <property type="term" value="C:cytosol"/>
    <property type="evidence" value="ECO:0007669"/>
    <property type="project" value="TreeGrafter"/>
</dbReference>
<evidence type="ECO:0000256" key="3">
    <source>
        <dbReference type="ARBA" id="ARBA00006743"/>
    </source>
</evidence>
<evidence type="ECO:0000313" key="10">
    <source>
        <dbReference type="EMBL" id="HGB15152.1"/>
    </source>
</evidence>
<dbReference type="UniPathway" id="UPA00193"/>
<dbReference type="CDD" id="cd00537">
    <property type="entry name" value="MTHFR"/>
    <property type="match status" value="1"/>
</dbReference>
<proteinExistence type="inferred from homology"/>
<dbReference type="Gene3D" id="3.20.20.220">
    <property type="match status" value="1"/>
</dbReference>
<evidence type="ECO:0000256" key="6">
    <source>
        <dbReference type="ARBA" id="ARBA00023002"/>
    </source>
</evidence>
<protein>
    <recommendedName>
        <fullName evidence="9">Methylenetetrahydrofolate reductase</fullName>
    </recommendedName>
</protein>
<keyword evidence="6 9" id="KW-0560">Oxidoreductase</keyword>
<comment type="pathway">
    <text evidence="2 9">One-carbon metabolism; tetrahydrofolate interconversion.</text>
</comment>
<gene>
    <name evidence="10" type="ORF">ENV62_07970</name>
</gene>
<comment type="similarity">
    <text evidence="3 9">Belongs to the methylenetetrahydrofolate reductase family.</text>
</comment>
<evidence type="ECO:0000256" key="5">
    <source>
        <dbReference type="ARBA" id="ARBA00022827"/>
    </source>
</evidence>
<dbReference type="GO" id="GO:0009086">
    <property type="term" value="P:methionine biosynthetic process"/>
    <property type="evidence" value="ECO:0007669"/>
    <property type="project" value="TreeGrafter"/>
</dbReference>
<dbReference type="PANTHER" id="PTHR45754">
    <property type="entry name" value="METHYLENETETRAHYDROFOLATE REDUCTASE"/>
    <property type="match status" value="1"/>
</dbReference>
<name>A0A7C3WN86_9BACT</name>
<keyword evidence="4 9" id="KW-0285">Flavoprotein</keyword>
<evidence type="ECO:0000256" key="9">
    <source>
        <dbReference type="RuleBase" id="RU003862"/>
    </source>
</evidence>
<comment type="cofactor">
    <cofactor evidence="1 9">
        <name>FAD</name>
        <dbReference type="ChEBI" id="CHEBI:57692"/>
    </cofactor>
</comment>
<dbReference type="AlphaFoldDB" id="A0A7C3WN86"/>
<comment type="catalytic activity">
    <reaction evidence="8">
        <text>(6S)-5-methyl-5,6,7,8-tetrahydrofolate + NAD(+) = (6R)-5,10-methylene-5,6,7,8-tetrahydrofolate + NADH + H(+)</text>
        <dbReference type="Rhea" id="RHEA:19821"/>
        <dbReference type="ChEBI" id="CHEBI:15378"/>
        <dbReference type="ChEBI" id="CHEBI:15636"/>
        <dbReference type="ChEBI" id="CHEBI:18608"/>
        <dbReference type="ChEBI" id="CHEBI:57540"/>
        <dbReference type="ChEBI" id="CHEBI:57945"/>
        <dbReference type="EC" id="1.5.1.54"/>
    </reaction>
    <physiologicalReaction direction="right-to-left" evidence="8">
        <dbReference type="Rhea" id="RHEA:19823"/>
    </physiologicalReaction>
</comment>
<evidence type="ECO:0000256" key="7">
    <source>
        <dbReference type="ARBA" id="ARBA00034478"/>
    </source>
</evidence>
<organism evidence="10">
    <name type="scientific">Desulfobacca acetoxidans</name>
    <dbReference type="NCBI Taxonomy" id="60893"/>
    <lineage>
        <taxon>Bacteria</taxon>
        <taxon>Pseudomonadati</taxon>
        <taxon>Thermodesulfobacteriota</taxon>
        <taxon>Desulfobaccia</taxon>
        <taxon>Desulfobaccales</taxon>
        <taxon>Desulfobaccaceae</taxon>
        <taxon>Desulfobacca</taxon>
    </lineage>
</organism>
<dbReference type="GO" id="GO:0106312">
    <property type="term" value="F:methylenetetrahydrofolate reductase (NADH) activity"/>
    <property type="evidence" value="ECO:0007669"/>
    <property type="project" value="UniProtKB-EC"/>
</dbReference>
<keyword evidence="5 9" id="KW-0274">FAD</keyword>
<evidence type="ECO:0000256" key="8">
    <source>
        <dbReference type="ARBA" id="ARBA00048628"/>
    </source>
</evidence>
<evidence type="ECO:0000256" key="4">
    <source>
        <dbReference type="ARBA" id="ARBA00022630"/>
    </source>
</evidence>
<comment type="caution">
    <text evidence="10">The sequence shown here is derived from an EMBL/GenBank/DDBJ whole genome shotgun (WGS) entry which is preliminary data.</text>
</comment>
<dbReference type="Pfam" id="PF02219">
    <property type="entry name" value="MTHFR"/>
    <property type="match status" value="1"/>
</dbReference>
<dbReference type="InterPro" id="IPR003171">
    <property type="entry name" value="Mehydrof_redctse-like"/>
</dbReference>
<accession>A0A7C3WN86</accession>
<dbReference type="PANTHER" id="PTHR45754:SF3">
    <property type="entry name" value="METHYLENETETRAHYDROFOLATE REDUCTASE (NADPH)"/>
    <property type="match status" value="1"/>
</dbReference>
<evidence type="ECO:0000256" key="2">
    <source>
        <dbReference type="ARBA" id="ARBA00004777"/>
    </source>
</evidence>
<dbReference type="GO" id="GO:0071949">
    <property type="term" value="F:FAD binding"/>
    <property type="evidence" value="ECO:0007669"/>
    <property type="project" value="TreeGrafter"/>
</dbReference>
<dbReference type="EMBL" id="DTHB01000050">
    <property type="protein sequence ID" value="HGB15152.1"/>
    <property type="molecule type" value="Genomic_DNA"/>
</dbReference>
<comment type="pathway">
    <text evidence="7">Amino-acid biosynthesis; L-methionine biosynthesis via de novo pathway.</text>
</comment>
<evidence type="ECO:0000256" key="1">
    <source>
        <dbReference type="ARBA" id="ARBA00001974"/>
    </source>
</evidence>
<dbReference type="InterPro" id="IPR029041">
    <property type="entry name" value="FAD-linked_oxidoreductase-like"/>
</dbReference>
<dbReference type="GO" id="GO:0035999">
    <property type="term" value="P:tetrahydrofolate interconversion"/>
    <property type="evidence" value="ECO:0007669"/>
    <property type="project" value="UniProtKB-UniPathway"/>
</dbReference>
<reference evidence="10" key="1">
    <citation type="journal article" date="2020" name="mSystems">
        <title>Genome- and Community-Level Interaction Insights into Carbon Utilization and Element Cycling Functions of Hydrothermarchaeota in Hydrothermal Sediment.</title>
        <authorList>
            <person name="Zhou Z."/>
            <person name="Liu Y."/>
            <person name="Xu W."/>
            <person name="Pan J."/>
            <person name="Luo Z.H."/>
            <person name="Li M."/>
        </authorList>
    </citation>
    <scope>NUCLEOTIDE SEQUENCE [LARGE SCALE GENOMIC DNA]</scope>
    <source>
        <strain evidence="10">SpSt-776</strain>
    </source>
</reference>
<sequence>MNLTAGSNLEKILKSGQKAVTCECGPPRGANADHFRHKAQYLKECADAVNVTDNQTAVVRFCSMAACRILLDMGIEPVMQMVTRDMNRIALQSNILGAAALGIKNLLCLTGDHNSFGDHPQSKNVHDLDSVQLLHCVKTMRDEGKMISGTEVDGRPAMFIGAAANPFADPFEFRVVRLAKKIKAGAQFIQTQCIYDMDRFRKFMEMANDMGLTEKCYILAGITPFKSVGMANYMKKFVPGIIVPDEYITRLKGVPKDKVADEGIKIAVEQIQQCLEMKGVAGIHLMAIEWEEKAPEIIKAAGLLPRPKVS</sequence>
<dbReference type="SUPFAM" id="SSF51730">
    <property type="entry name" value="FAD-linked oxidoreductase"/>
    <property type="match status" value="1"/>
</dbReference>